<keyword evidence="6" id="KW-1133">Transmembrane helix</keyword>
<evidence type="ECO:0000256" key="2">
    <source>
        <dbReference type="ARBA" id="ARBA00012438"/>
    </source>
</evidence>
<evidence type="ECO:0000256" key="1">
    <source>
        <dbReference type="ARBA" id="ARBA00000085"/>
    </source>
</evidence>
<dbReference type="InterPro" id="IPR003594">
    <property type="entry name" value="HATPase_dom"/>
</dbReference>
<comment type="catalytic activity">
    <reaction evidence="1">
        <text>ATP + protein L-histidine = ADP + protein N-phospho-L-histidine.</text>
        <dbReference type="EC" id="2.7.13.3"/>
    </reaction>
</comment>
<dbReference type="SMART" id="SM00387">
    <property type="entry name" value="HATPase_c"/>
    <property type="match status" value="1"/>
</dbReference>
<dbReference type="Proteomes" id="UP000000493">
    <property type="component" value="Chromosome"/>
</dbReference>
<feature type="transmembrane region" description="Helical" evidence="6">
    <location>
        <begin position="99"/>
        <end position="117"/>
    </location>
</feature>
<organism evidence="8 9">
    <name type="scientific">Runella slithyformis (strain ATCC 29530 / DSM 19594 / LMG 11500 / NCIMB 11436 / LSU 4)</name>
    <dbReference type="NCBI Taxonomy" id="761193"/>
    <lineage>
        <taxon>Bacteria</taxon>
        <taxon>Pseudomonadati</taxon>
        <taxon>Bacteroidota</taxon>
        <taxon>Cytophagia</taxon>
        <taxon>Cytophagales</taxon>
        <taxon>Spirosomataceae</taxon>
        <taxon>Runella</taxon>
    </lineage>
</organism>
<keyword evidence="3" id="KW-0597">Phosphoprotein</keyword>
<dbReference type="Pfam" id="PF02518">
    <property type="entry name" value="HATPase_c"/>
    <property type="match status" value="1"/>
</dbReference>
<keyword evidence="6" id="KW-0472">Membrane</keyword>
<keyword evidence="5 8" id="KW-0418">Kinase</keyword>
<keyword evidence="9" id="KW-1185">Reference proteome</keyword>
<dbReference type="GO" id="GO:0000155">
    <property type="term" value="F:phosphorelay sensor kinase activity"/>
    <property type="evidence" value="ECO:0007669"/>
    <property type="project" value="InterPro"/>
</dbReference>
<dbReference type="Gene3D" id="1.10.287.130">
    <property type="match status" value="1"/>
</dbReference>
<dbReference type="InterPro" id="IPR003661">
    <property type="entry name" value="HisK_dim/P_dom"/>
</dbReference>
<evidence type="ECO:0000313" key="9">
    <source>
        <dbReference type="Proteomes" id="UP000000493"/>
    </source>
</evidence>
<dbReference type="CDD" id="cd00082">
    <property type="entry name" value="HisKA"/>
    <property type="match status" value="1"/>
</dbReference>
<dbReference type="InterPro" id="IPR036097">
    <property type="entry name" value="HisK_dim/P_sf"/>
</dbReference>
<evidence type="ECO:0000256" key="5">
    <source>
        <dbReference type="ARBA" id="ARBA00022777"/>
    </source>
</evidence>
<dbReference type="RefSeq" id="WP_013930039.1">
    <property type="nucleotide sequence ID" value="NC_015703.1"/>
</dbReference>
<dbReference type="Pfam" id="PF00512">
    <property type="entry name" value="HisKA"/>
    <property type="match status" value="1"/>
</dbReference>
<dbReference type="SMART" id="SM00388">
    <property type="entry name" value="HisKA"/>
    <property type="match status" value="1"/>
</dbReference>
<dbReference type="AlphaFoldDB" id="A0A7U3ZP18"/>
<dbReference type="PANTHER" id="PTHR43304">
    <property type="entry name" value="PHYTOCHROME-LIKE PROTEIN CPH1"/>
    <property type="match status" value="1"/>
</dbReference>
<gene>
    <name evidence="8" type="ordered locus">Runsl_4417</name>
</gene>
<keyword evidence="6" id="KW-0812">Transmembrane</keyword>
<dbReference type="KEGG" id="rsi:Runsl_4417"/>
<sequence>MNDVIEFFEGLFSTDKWPPRWYCGEWSDFHGWLYISSDLMIWLAYFLIPIIILQYFAGKKNVIKFTRIYLLFATFILLCGSTHFIDAMMFWVPMYHLNALVRLATGIVSLFTVYHLFRILPQVFQQRTNLELELEIARRIEAERKLADANANLEAFAYVASHDLQEPLRKIRTFTSMLFRNNADSFDEKNKVLADKIIASSTRMQTMIQDVLTLSTIRVNDEFETVNLKDAIGIALEDLEVKILEKKAVVRVADLPHVIGNREYLAQLFMNLIGNSVKFSKNTPLITITGLVNANKVLIYVRDNGIGMSEEHMDKIFFAFQRLHSRTEYEGSGIGLAICKRIVELHRGRISVESIPGEGTTFIVELPKA</sequence>
<evidence type="ECO:0000313" key="8">
    <source>
        <dbReference type="EMBL" id="AEI50746.1"/>
    </source>
</evidence>
<name>A0A7U3ZP18_RUNSL</name>
<proteinExistence type="predicted"/>
<dbReference type="EMBL" id="CP002859">
    <property type="protein sequence ID" value="AEI50746.1"/>
    <property type="molecule type" value="Genomic_DNA"/>
</dbReference>
<dbReference type="InterPro" id="IPR052162">
    <property type="entry name" value="Sensor_kinase/Photoreceptor"/>
</dbReference>
<dbReference type="PRINTS" id="PR00344">
    <property type="entry name" value="BCTRLSENSOR"/>
</dbReference>
<reference evidence="9" key="1">
    <citation type="submission" date="2011-06" db="EMBL/GenBank/DDBJ databases">
        <title>The complete genome of chromosome of Runella slithyformis DSM 19594.</title>
        <authorList>
            <consortium name="US DOE Joint Genome Institute (JGI-PGF)"/>
            <person name="Lucas S."/>
            <person name="Han J."/>
            <person name="Lapidus A."/>
            <person name="Bruce D."/>
            <person name="Goodwin L."/>
            <person name="Pitluck S."/>
            <person name="Peters L."/>
            <person name="Kyrpides N."/>
            <person name="Mavromatis K."/>
            <person name="Ivanova N."/>
            <person name="Ovchinnikova G."/>
            <person name="Zhang X."/>
            <person name="Misra M."/>
            <person name="Detter J.C."/>
            <person name="Tapia R."/>
            <person name="Han C."/>
            <person name="Land M."/>
            <person name="Hauser L."/>
            <person name="Markowitz V."/>
            <person name="Cheng J.-F."/>
            <person name="Hugenholtz P."/>
            <person name="Woyke T."/>
            <person name="Wu D."/>
            <person name="Tindall B."/>
            <person name="Faehrich R."/>
            <person name="Brambilla E."/>
            <person name="Klenk H.-P."/>
            <person name="Eisen J.A."/>
        </authorList>
    </citation>
    <scope>NUCLEOTIDE SEQUENCE [LARGE SCALE GENOMIC DNA]</scope>
    <source>
        <strain evidence="9">ATCC 29530 / DSM 19594 / LMG 11500 / NCIMB 11436 / LSU 4</strain>
    </source>
</reference>
<accession>A0A7U3ZP18</accession>
<evidence type="ECO:0000256" key="3">
    <source>
        <dbReference type="ARBA" id="ARBA00022553"/>
    </source>
</evidence>
<dbReference type="PANTHER" id="PTHR43304:SF1">
    <property type="entry name" value="PAC DOMAIN-CONTAINING PROTEIN"/>
    <property type="match status" value="1"/>
</dbReference>
<feature type="transmembrane region" description="Helical" evidence="6">
    <location>
        <begin position="39"/>
        <end position="57"/>
    </location>
</feature>
<evidence type="ECO:0000256" key="6">
    <source>
        <dbReference type="SAM" id="Phobius"/>
    </source>
</evidence>
<dbReference type="InterPro" id="IPR058544">
    <property type="entry name" value="ETR1_N"/>
</dbReference>
<dbReference type="SUPFAM" id="SSF47384">
    <property type="entry name" value="Homodimeric domain of signal transducing histidine kinase"/>
    <property type="match status" value="1"/>
</dbReference>
<dbReference type="Pfam" id="PF25487">
    <property type="entry name" value="ETR1_N"/>
    <property type="match status" value="1"/>
</dbReference>
<feature type="transmembrane region" description="Helical" evidence="6">
    <location>
        <begin position="69"/>
        <end position="93"/>
    </location>
</feature>
<reference evidence="8 9" key="2">
    <citation type="journal article" date="2012" name="Stand. Genomic Sci.">
        <title>Complete genome sequence of the aquatic bacterium Runella slithyformis type strain (LSU 4(T)).</title>
        <authorList>
            <person name="Copeland A."/>
            <person name="Zhang X."/>
            <person name="Misra M."/>
            <person name="Lapidus A."/>
            <person name="Nolan M."/>
            <person name="Lucas S."/>
            <person name="Deshpande S."/>
            <person name="Cheng J.F."/>
            <person name="Tapia R."/>
            <person name="Goodwin L.A."/>
            <person name="Pitluck S."/>
            <person name="Liolios K."/>
            <person name="Pagani I."/>
            <person name="Ivanova N."/>
            <person name="Mikhailova N."/>
            <person name="Pati A."/>
            <person name="Chen A."/>
            <person name="Palaniappan K."/>
            <person name="Land M."/>
            <person name="Hauser L."/>
            <person name="Pan C."/>
            <person name="Jeffries C.D."/>
            <person name="Detter J.C."/>
            <person name="Brambilla E.M."/>
            <person name="Rohde M."/>
            <person name="Djao O.D."/>
            <person name="Goker M."/>
            <person name="Sikorski J."/>
            <person name="Tindall B.J."/>
            <person name="Woyke T."/>
            <person name="Bristow J."/>
            <person name="Eisen J.A."/>
            <person name="Markowitz V."/>
            <person name="Hugenholtz P."/>
            <person name="Kyrpides N.C."/>
            <person name="Klenk H.P."/>
            <person name="Mavromatis K."/>
        </authorList>
    </citation>
    <scope>NUCLEOTIDE SEQUENCE [LARGE SCALE GENOMIC DNA]</scope>
    <source>
        <strain evidence="9">ATCC 29530 / DSM 19594 / LMG 11500 / NCIMB 11436 / LSU 4</strain>
    </source>
</reference>
<dbReference type="PROSITE" id="PS50109">
    <property type="entry name" value="HIS_KIN"/>
    <property type="match status" value="1"/>
</dbReference>
<dbReference type="InterPro" id="IPR036890">
    <property type="entry name" value="HATPase_C_sf"/>
</dbReference>
<evidence type="ECO:0000256" key="4">
    <source>
        <dbReference type="ARBA" id="ARBA00022679"/>
    </source>
</evidence>
<protein>
    <recommendedName>
        <fullName evidence="2">histidine kinase</fullName>
        <ecNumber evidence="2">2.7.13.3</ecNumber>
    </recommendedName>
</protein>
<dbReference type="SUPFAM" id="SSF55874">
    <property type="entry name" value="ATPase domain of HSP90 chaperone/DNA topoisomerase II/histidine kinase"/>
    <property type="match status" value="1"/>
</dbReference>
<feature type="domain" description="Histidine kinase" evidence="7">
    <location>
        <begin position="159"/>
        <end position="369"/>
    </location>
</feature>
<keyword evidence="4" id="KW-0808">Transferase</keyword>
<dbReference type="FunFam" id="3.30.565.10:FF:000006">
    <property type="entry name" value="Sensor histidine kinase WalK"/>
    <property type="match status" value="1"/>
</dbReference>
<dbReference type="EC" id="2.7.13.3" evidence="2"/>
<evidence type="ECO:0000259" key="7">
    <source>
        <dbReference type="PROSITE" id="PS50109"/>
    </source>
</evidence>
<dbReference type="InterPro" id="IPR004358">
    <property type="entry name" value="Sig_transdc_His_kin-like_C"/>
</dbReference>
<dbReference type="InterPro" id="IPR005467">
    <property type="entry name" value="His_kinase_dom"/>
</dbReference>
<dbReference type="Gene3D" id="3.30.565.10">
    <property type="entry name" value="Histidine kinase-like ATPase, C-terminal domain"/>
    <property type="match status" value="1"/>
</dbReference>